<gene>
    <name evidence="13" type="ORF">SAMN05661077_1831</name>
</gene>
<dbReference type="GO" id="GO:0009055">
    <property type="term" value="F:electron transfer activity"/>
    <property type="evidence" value="ECO:0007669"/>
    <property type="project" value="TreeGrafter"/>
</dbReference>
<evidence type="ECO:0000313" key="14">
    <source>
        <dbReference type="Proteomes" id="UP000183104"/>
    </source>
</evidence>
<keyword evidence="5" id="KW-0004">4Fe-4S</keyword>
<evidence type="ECO:0000256" key="4">
    <source>
        <dbReference type="ARBA" id="ARBA00022448"/>
    </source>
</evidence>
<proteinExistence type="predicted"/>
<keyword evidence="14" id="KW-1185">Reference proteome</keyword>
<dbReference type="SUPFAM" id="SSF54862">
    <property type="entry name" value="4Fe-4S ferredoxins"/>
    <property type="match status" value="1"/>
</dbReference>
<dbReference type="InterPro" id="IPR017896">
    <property type="entry name" value="4Fe4S_Fe-S-bd"/>
</dbReference>
<dbReference type="Pfam" id="PF14711">
    <property type="entry name" value="Nitr_red_bet_C"/>
    <property type="match status" value="1"/>
</dbReference>
<keyword evidence="10" id="KW-0411">Iron-sulfur</keyword>
<dbReference type="GO" id="GO:0046872">
    <property type="term" value="F:metal ion binding"/>
    <property type="evidence" value="ECO:0007669"/>
    <property type="project" value="UniProtKB-KW"/>
</dbReference>
<evidence type="ECO:0000256" key="2">
    <source>
        <dbReference type="ARBA" id="ARBA00001966"/>
    </source>
</evidence>
<dbReference type="InterPro" id="IPR029263">
    <property type="entry name" value="Nitr_red_bet_C"/>
</dbReference>
<evidence type="ECO:0000256" key="8">
    <source>
        <dbReference type="ARBA" id="ARBA00022982"/>
    </source>
</evidence>
<sequence length="493" mass="56156">MRVRAQMMMVMNLDKCIGCHTCSVVCKNTWTNRKGMEYAWFNNVESKPGIGYPKEWENQDKWKGGWTRINGKLELRAGGRGRKLASIFHNPNLPTIDEYYEPYTYDYQNLVDSGYKEATPTARPVSMITEEKMDKVEWGPNWEDDLGGPFEARSKDKNFEGVDKAVYKEFENTFHMYLPRACNHCANPACVASCPSGALYKRDEDGIVLVDQEQCRGWRFCVSGCPYKKVYFNWATGKSEKCIGCYPRVESGMPPACVESCVGRIRSYGVVLYDADRIEEVAATAREEDLYEAQRDLFLDPYDPEVQRAAAEAGIKHEWIEAAQHSPVYKMAVEWRVAFPLHPEFRTLPMIWYVPPLSPVQTQIDQGTLPTEDDGVIPRSEAMRTPVKYLANLFTAGDEGAMKGALDRMIAMRSYHRALNVDGKANTAVLDKVGLTEDQARDMYRYMAIANYEDRFVVPISAREVIHEYDETYAAQGASGFDQAFPEIYVHDD</sequence>
<dbReference type="GO" id="GO:0009061">
    <property type="term" value="P:anaerobic respiration"/>
    <property type="evidence" value="ECO:0007669"/>
    <property type="project" value="TreeGrafter"/>
</dbReference>
<dbReference type="GO" id="GO:0016020">
    <property type="term" value="C:membrane"/>
    <property type="evidence" value="ECO:0007669"/>
    <property type="project" value="TreeGrafter"/>
</dbReference>
<evidence type="ECO:0000256" key="1">
    <source>
        <dbReference type="ARBA" id="ARBA00001927"/>
    </source>
</evidence>
<evidence type="ECO:0000259" key="12">
    <source>
        <dbReference type="PROSITE" id="PS51379"/>
    </source>
</evidence>
<dbReference type="GO" id="GO:0008940">
    <property type="term" value="F:nitrate reductase activity"/>
    <property type="evidence" value="ECO:0007669"/>
    <property type="project" value="InterPro"/>
</dbReference>
<dbReference type="GO" id="GO:0051539">
    <property type="term" value="F:4 iron, 4 sulfur cluster binding"/>
    <property type="evidence" value="ECO:0007669"/>
    <property type="project" value="UniProtKB-KW"/>
</dbReference>
<feature type="domain" description="4Fe-4S ferredoxin-type" evidence="12">
    <location>
        <begin position="206"/>
        <end position="235"/>
    </location>
</feature>
<comment type="cofactor">
    <cofactor evidence="1">
        <name>[3Fe-4S] cluster</name>
        <dbReference type="ChEBI" id="CHEBI:21137"/>
    </cofactor>
</comment>
<dbReference type="Gene3D" id="1.10.3650.10">
    <property type="entry name" value="nitrate reductase domain like"/>
    <property type="match status" value="1"/>
</dbReference>
<keyword evidence="4" id="KW-0813">Transport</keyword>
<dbReference type="FunFam" id="3.30.70.20:FF:000010">
    <property type="entry name" value="Respiratory nitrate reductase beta subunit"/>
    <property type="match status" value="1"/>
</dbReference>
<evidence type="ECO:0000313" key="13">
    <source>
        <dbReference type="EMBL" id="SCY35070.1"/>
    </source>
</evidence>
<dbReference type="GO" id="GO:0009325">
    <property type="term" value="C:nitrate reductase complex"/>
    <property type="evidence" value="ECO:0007669"/>
    <property type="project" value="InterPro"/>
</dbReference>
<dbReference type="InterPro" id="IPR038262">
    <property type="entry name" value="Nitr_red_bet_C_sf"/>
</dbReference>
<keyword evidence="7" id="KW-0677">Repeat</keyword>
<dbReference type="GO" id="GO:0042126">
    <property type="term" value="P:nitrate metabolic process"/>
    <property type="evidence" value="ECO:0007669"/>
    <property type="project" value="InterPro"/>
</dbReference>
<evidence type="ECO:0000256" key="5">
    <source>
        <dbReference type="ARBA" id="ARBA00022485"/>
    </source>
</evidence>
<evidence type="ECO:0000256" key="10">
    <source>
        <dbReference type="ARBA" id="ARBA00023014"/>
    </source>
</evidence>
<evidence type="ECO:0000256" key="6">
    <source>
        <dbReference type="ARBA" id="ARBA00022723"/>
    </source>
</evidence>
<dbReference type="EMBL" id="FMUN01000005">
    <property type="protein sequence ID" value="SCY35070.1"/>
    <property type="molecule type" value="Genomic_DNA"/>
</dbReference>
<accession>A0A1G5F864</accession>
<keyword evidence="8" id="KW-0249">Electron transport</keyword>
<dbReference type="InterPro" id="IPR006547">
    <property type="entry name" value="NO3_Rdtase_bsu"/>
</dbReference>
<comment type="subcellular location">
    <subcellularLocation>
        <location evidence="3">Cell envelope</location>
    </subcellularLocation>
</comment>
<dbReference type="PANTHER" id="PTHR43518">
    <property type="entry name" value="NITRATE REDUCTASE BETA SUBUNIT"/>
    <property type="match status" value="1"/>
</dbReference>
<dbReference type="GO" id="GO:0051538">
    <property type="term" value="F:3 iron, 4 sulfur cluster binding"/>
    <property type="evidence" value="ECO:0007669"/>
    <property type="project" value="UniProtKB-KW"/>
</dbReference>
<evidence type="ECO:0000256" key="3">
    <source>
        <dbReference type="ARBA" id="ARBA00004196"/>
    </source>
</evidence>
<feature type="domain" description="4Fe-4S ferredoxin-type" evidence="12">
    <location>
        <begin position="7"/>
        <end position="36"/>
    </location>
</feature>
<dbReference type="GO" id="GO:0030313">
    <property type="term" value="C:cell envelope"/>
    <property type="evidence" value="ECO:0007669"/>
    <property type="project" value="UniProtKB-SubCell"/>
</dbReference>
<protein>
    <submittedName>
        <fullName evidence="13">Respiratory nitrate reductase beta subunit</fullName>
    </submittedName>
</protein>
<organism evidence="13 14">
    <name type="scientific">Thiohalorhabdus denitrificans</name>
    <dbReference type="NCBI Taxonomy" id="381306"/>
    <lineage>
        <taxon>Bacteria</taxon>
        <taxon>Pseudomonadati</taxon>
        <taxon>Pseudomonadota</taxon>
        <taxon>Gammaproteobacteria</taxon>
        <taxon>Thiohalorhabdales</taxon>
        <taxon>Thiohalorhabdaceae</taxon>
        <taxon>Thiohalorhabdus</taxon>
    </lineage>
</organism>
<keyword evidence="6" id="KW-0479">Metal-binding</keyword>
<dbReference type="OrthoDB" id="9779457at2"/>
<name>A0A1G5F864_9GAMM</name>
<dbReference type="Gene3D" id="3.30.70.20">
    <property type="match status" value="3"/>
</dbReference>
<evidence type="ECO:0000256" key="9">
    <source>
        <dbReference type="ARBA" id="ARBA00023004"/>
    </source>
</evidence>
<evidence type="ECO:0000256" key="11">
    <source>
        <dbReference type="ARBA" id="ARBA00023291"/>
    </source>
</evidence>
<dbReference type="RefSeq" id="WP_074471368.1">
    <property type="nucleotide sequence ID" value="NZ_FMUN01000005.1"/>
</dbReference>
<dbReference type="PROSITE" id="PS51379">
    <property type="entry name" value="4FE4S_FER_2"/>
    <property type="match status" value="3"/>
</dbReference>
<comment type="cofactor">
    <cofactor evidence="2">
        <name>[4Fe-4S] cluster</name>
        <dbReference type="ChEBI" id="CHEBI:49883"/>
    </cofactor>
</comment>
<dbReference type="PANTHER" id="PTHR43518:SF1">
    <property type="entry name" value="RESPIRATORY NITRATE REDUCTASE 1 BETA CHAIN"/>
    <property type="match status" value="1"/>
</dbReference>
<feature type="domain" description="4Fe-4S ferredoxin-type" evidence="12">
    <location>
        <begin position="173"/>
        <end position="204"/>
    </location>
</feature>
<keyword evidence="11" id="KW-0003">3Fe-4S</keyword>
<dbReference type="AlphaFoldDB" id="A0A1G5F864"/>
<reference evidence="14" key="1">
    <citation type="submission" date="2016-10" db="EMBL/GenBank/DDBJ databases">
        <authorList>
            <person name="Varghese N."/>
        </authorList>
    </citation>
    <scope>NUCLEOTIDE SEQUENCE [LARGE SCALE GENOMIC DNA]</scope>
    <source>
        <strain evidence="14">HL 19</strain>
    </source>
</reference>
<dbReference type="Pfam" id="PF13247">
    <property type="entry name" value="Fer4_11"/>
    <property type="match status" value="1"/>
</dbReference>
<keyword evidence="9" id="KW-0408">Iron</keyword>
<dbReference type="NCBIfam" id="TIGR01660">
    <property type="entry name" value="narH"/>
    <property type="match status" value="1"/>
</dbReference>
<dbReference type="Proteomes" id="UP000183104">
    <property type="component" value="Unassembled WGS sequence"/>
</dbReference>
<evidence type="ECO:0000256" key="7">
    <source>
        <dbReference type="ARBA" id="ARBA00022737"/>
    </source>
</evidence>